<dbReference type="Proteomes" id="UP000648239">
    <property type="component" value="Unassembled WGS sequence"/>
</dbReference>
<dbReference type="GO" id="GO:0005737">
    <property type="term" value="C:cytoplasm"/>
    <property type="evidence" value="ECO:0007669"/>
    <property type="project" value="UniProtKB-SubCell"/>
</dbReference>
<dbReference type="Pfam" id="PF26549">
    <property type="entry name" value="Tricorn_N"/>
    <property type="match status" value="1"/>
</dbReference>
<dbReference type="EMBL" id="JACXWD010000118">
    <property type="protein sequence ID" value="MBD3869583.1"/>
    <property type="molecule type" value="Genomic_DNA"/>
</dbReference>
<comment type="similarity">
    <text evidence="2">Belongs to the peptidase S41B family.</text>
</comment>
<evidence type="ECO:0000256" key="4">
    <source>
        <dbReference type="ARBA" id="ARBA00022670"/>
    </source>
</evidence>
<dbReference type="InterPro" id="IPR012393">
    <property type="entry name" value="Tricorn_protease"/>
</dbReference>
<accession>A0A8J7CMM2</accession>
<dbReference type="GO" id="GO:0008236">
    <property type="term" value="F:serine-type peptidase activity"/>
    <property type="evidence" value="ECO:0007669"/>
    <property type="project" value="UniProtKB-KW"/>
</dbReference>
<evidence type="ECO:0000256" key="6">
    <source>
        <dbReference type="ARBA" id="ARBA00022825"/>
    </source>
</evidence>
<evidence type="ECO:0000256" key="5">
    <source>
        <dbReference type="ARBA" id="ARBA00022801"/>
    </source>
</evidence>
<evidence type="ECO:0000313" key="7">
    <source>
        <dbReference type="EMBL" id="MBD3869583.1"/>
    </source>
</evidence>
<sequence>MPIRRSVLALILFFAGINAIVALDGYYRYPSVGNDTVVFSAEGDLFAVNLGQEMPLAAVRLTTHPGDEDHAAISPDGTTIAFTASYEGPREVYT</sequence>
<organism evidence="7 8">
    <name type="scientific">Candidatus Polarisedimenticola svalbardensis</name>
    <dbReference type="NCBI Taxonomy" id="2886004"/>
    <lineage>
        <taxon>Bacteria</taxon>
        <taxon>Pseudomonadati</taxon>
        <taxon>Acidobacteriota</taxon>
        <taxon>Candidatus Polarisedimenticolia</taxon>
        <taxon>Candidatus Polarisedimenticolales</taxon>
        <taxon>Candidatus Polarisedimenticolaceae</taxon>
        <taxon>Candidatus Polarisedimenticola</taxon>
    </lineage>
</organism>
<evidence type="ECO:0000256" key="1">
    <source>
        <dbReference type="ARBA" id="ARBA00004496"/>
    </source>
</evidence>
<feature type="non-terminal residue" evidence="7">
    <location>
        <position position="94"/>
    </location>
</feature>
<evidence type="ECO:0000256" key="3">
    <source>
        <dbReference type="ARBA" id="ARBA00022490"/>
    </source>
</evidence>
<keyword evidence="4" id="KW-0645">Protease</keyword>
<dbReference type="PANTHER" id="PTHR43253:SF1">
    <property type="entry name" value="TRICORN PROTEASE HOMOLOG 2-RELATED"/>
    <property type="match status" value="1"/>
</dbReference>
<keyword evidence="3" id="KW-0963">Cytoplasm</keyword>
<comment type="subcellular location">
    <subcellularLocation>
        <location evidence="1">Cytoplasm</location>
    </subcellularLocation>
</comment>
<keyword evidence="6" id="KW-0720">Serine protease</keyword>
<dbReference type="AlphaFoldDB" id="A0A8J7CMM2"/>
<dbReference type="PANTHER" id="PTHR43253">
    <property type="entry name" value="TRICORN PROTEASE HOMOLOG 2-RELATED"/>
    <property type="match status" value="1"/>
</dbReference>
<evidence type="ECO:0000313" key="8">
    <source>
        <dbReference type="Proteomes" id="UP000648239"/>
    </source>
</evidence>
<gene>
    <name evidence="7" type="ORF">IFK94_15795</name>
</gene>
<keyword evidence="5" id="KW-0378">Hydrolase</keyword>
<proteinExistence type="inferred from homology"/>
<reference evidence="7 8" key="1">
    <citation type="submission" date="2020-08" db="EMBL/GenBank/DDBJ databases">
        <title>Acidobacteriota in marine sediments use diverse sulfur dissimilation pathways.</title>
        <authorList>
            <person name="Wasmund K."/>
        </authorList>
    </citation>
    <scope>NUCLEOTIDE SEQUENCE [LARGE SCALE GENOMIC DNA]</scope>
    <source>
        <strain evidence="7">MAG AM4</strain>
    </source>
</reference>
<dbReference type="Gene3D" id="2.120.10.60">
    <property type="entry name" value="Tricorn protease N-terminal domain"/>
    <property type="match status" value="1"/>
</dbReference>
<dbReference type="SUPFAM" id="SSF69304">
    <property type="entry name" value="Tricorn protease N-terminal domain"/>
    <property type="match status" value="1"/>
</dbReference>
<comment type="caution">
    <text evidence="7">The sequence shown here is derived from an EMBL/GenBank/DDBJ whole genome shotgun (WGS) entry which is preliminary data.</text>
</comment>
<protein>
    <submittedName>
        <fullName evidence="7">PD40 domain-containing protein</fullName>
    </submittedName>
</protein>
<evidence type="ECO:0000256" key="2">
    <source>
        <dbReference type="ARBA" id="ARBA00008524"/>
    </source>
</evidence>
<dbReference type="GO" id="GO:0006508">
    <property type="term" value="P:proteolysis"/>
    <property type="evidence" value="ECO:0007669"/>
    <property type="project" value="UniProtKB-KW"/>
</dbReference>
<name>A0A8J7CMM2_9BACT</name>